<gene>
    <name evidence="1" type="ORF">IFR04_001927</name>
</gene>
<accession>A0A8H8BUY8</accession>
<sequence length="84" mass="9165">MNIHIFIAQLATEIIFASTALAPKAERIRLRQDQEVPKGYTVAPLHVTGGVNGVAINHTGTIQDVFEQLDADDNSFKLSDFATI</sequence>
<proteinExistence type="predicted"/>
<evidence type="ECO:0000313" key="1">
    <source>
        <dbReference type="EMBL" id="KAG4424956.1"/>
    </source>
</evidence>
<dbReference type="Proteomes" id="UP000664132">
    <property type="component" value="Unassembled WGS sequence"/>
</dbReference>
<reference evidence="1" key="1">
    <citation type="submission" date="2021-02" db="EMBL/GenBank/DDBJ databases">
        <title>Genome sequence Cadophora malorum strain M34.</title>
        <authorList>
            <person name="Stefanovic E."/>
            <person name="Vu D."/>
            <person name="Scully C."/>
            <person name="Dijksterhuis J."/>
            <person name="Roader J."/>
            <person name="Houbraken J."/>
        </authorList>
    </citation>
    <scope>NUCLEOTIDE SEQUENCE</scope>
    <source>
        <strain evidence="1">M34</strain>
    </source>
</reference>
<keyword evidence="2" id="KW-1185">Reference proteome</keyword>
<protein>
    <submittedName>
        <fullName evidence="1">Uncharacterized protein</fullName>
    </submittedName>
</protein>
<organism evidence="1 2">
    <name type="scientific">Cadophora malorum</name>
    <dbReference type="NCBI Taxonomy" id="108018"/>
    <lineage>
        <taxon>Eukaryota</taxon>
        <taxon>Fungi</taxon>
        <taxon>Dikarya</taxon>
        <taxon>Ascomycota</taxon>
        <taxon>Pezizomycotina</taxon>
        <taxon>Leotiomycetes</taxon>
        <taxon>Helotiales</taxon>
        <taxon>Ploettnerulaceae</taxon>
        <taxon>Cadophora</taxon>
    </lineage>
</organism>
<dbReference type="AlphaFoldDB" id="A0A8H8BUY8"/>
<evidence type="ECO:0000313" key="2">
    <source>
        <dbReference type="Proteomes" id="UP000664132"/>
    </source>
</evidence>
<dbReference type="EMBL" id="JAFJYH010000015">
    <property type="protein sequence ID" value="KAG4424956.1"/>
    <property type="molecule type" value="Genomic_DNA"/>
</dbReference>
<dbReference type="OrthoDB" id="3552888at2759"/>
<comment type="caution">
    <text evidence="1">The sequence shown here is derived from an EMBL/GenBank/DDBJ whole genome shotgun (WGS) entry which is preliminary data.</text>
</comment>
<name>A0A8H8BUY8_9HELO</name>